<dbReference type="KEGG" id="tpal:117641250"/>
<sequence length="160" mass="17091">MALESTLKDVVAASVVSRLAASSPGDEPRGVSREPKLSPPAEPSVVSCRESFVAADSKQTSSSSNAVCCSKGEHPITVQDDSRHLSRHWQQVNCSEMADGDSDSEEAEAAAKKHPELHGEGQPGEWRHDPTNLPLSDDPGPPPTERRPRKDPVTRVAAPP</sequence>
<dbReference type="GeneID" id="117641250"/>
<proteinExistence type="predicted"/>
<organism evidence="3">
    <name type="scientific">Thrips palmi</name>
    <name type="common">Melon thrips</name>
    <dbReference type="NCBI Taxonomy" id="161013"/>
    <lineage>
        <taxon>Eukaryota</taxon>
        <taxon>Metazoa</taxon>
        <taxon>Ecdysozoa</taxon>
        <taxon>Arthropoda</taxon>
        <taxon>Hexapoda</taxon>
        <taxon>Insecta</taxon>
        <taxon>Pterygota</taxon>
        <taxon>Neoptera</taxon>
        <taxon>Paraneoptera</taxon>
        <taxon>Thysanoptera</taxon>
        <taxon>Terebrantia</taxon>
        <taxon>Thripoidea</taxon>
        <taxon>Thripidae</taxon>
        <taxon>Thrips</taxon>
    </lineage>
</organism>
<feature type="compositionally biased region" description="Basic and acidic residues" evidence="1">
    <location>
        <begin position="109"/>
        <end position="130"/>
    </location>
</feature>
<dbReference type="Proteomes" id="UP000515158">
    <property type="component" value="Unplaced"/>
</dbReference>
<evidence type="ECO:0000313" key="2">
    <source>
        <dbReference type="Proteomes" id="UP000515158"/>
    </source>
</evidence>
<feature type="region of interest" description="Disordered" evidence="1">
    <location>
        <begin position="94"/>
        <end position="160"/>
    </location>
</feature>
<gene>
    <name evidence="3" type="primary">LOC117641250</name>
</gene>
<dbReference type="InParanoid" id="A0A6P8YBW3"/>
<feature type="compositionally biased region" description="Acidic residues" evidence="1">
    <location>
        <begin position="98"/>
        <end position="108"/>
    </location>
</feature>
<keyword evidence="2" id="KW-1185">Reference proteome</keyword>
<feature type="region of interest" description="Disordered" evidence="1">
    <location>
        <begin position="18"/>
        <end position="45"/>
    </location>
</feature>
<reference evidence="3" key="1">
    <citation type="submission" date="2025-08" db="UniProtKB">
        <authorList>
            <consortium name="RefSeq"/>
        </authorList>
    </citation>
    <scope>IDENTIFICATION</scope>
    <source>
        <tissue evidence="3">Total insect</tissue>
    </source>
</reference>
<protein>
    <submittedName>
        <fullName evidence="3">Uncharacterized protein LOC117641250</fullName>
    </submittedName>
</protein>
<feature type="compositionally biased region" description="Basic and acidic residues" evidence="1">
    <location>
        <begin position="26"/>
        <end position="36"/>
    </location>
</feature>
<accession>A0A6P8YBW3</accession>
<evidence type="ECO:0000313" key="3">
    <source>
        <dbReference type="RefSeq" id="XP_034234300.1"/>
    </source>
</evidence>
<feature type="compositionally biased region" description="Basic and acidic residues" evidence="1">
    <location>
        <begin position="144"/>
        <end position="153"/>
    </location>
</feature>
<evidence type="ECO:0000256" key="1">
    <source>
        <dbReference type="SAM" id="MobiDB-lite"/>
    </source>
</evidence>
<dbReference type="AlphaFoldDB" id="A0A6P8YBW3"/>
<dbReference type="RefSeq" id="XP_034234300.1">
    <property type="nucleotide sequence ID" value="XM_034378409.1"/>
</dbReference>
<name>A0A6P8YBW3_THRPL</name>